<comment type="caution">
    <text evidence="1">The sequence shown here is derived from an EMBL/GenBank/DDBJ whole genome shotgun (WGS) entry which is preliminary data.</text>
</comment>
<dbReference type="EMBL" id="JAMRDG010000001">
    <property type="protein sequence ID" value="KAJ3699402.1"/>
    <property type="molecule type" value="Genomic_DNA"/>
</dbReference>
<dbReference type="Gene3D" id="2.30.110.10">
    <property type="entry name" value="Electron Transport, Fmn-binding Protein, Chain A"/>
    <property type="match status" value="1"/>
</dbReference>
<dbReference type="PANTHER" id="PTHR37375">
    <property type="entry name" value="EXPRESSED PROTEIN"/>
    <property type="match status" value="1"/>
</dbReference>
<dbReference type="Proteomes" id="UP001210211">
    <property type="component" value="Unassembled WGS sequence"/>
</dbReference>
<dbReference type="InterPro" id="IPR012349">
    <property type="entry name" value="Split_barrel_FMN-bd"/>
</dbReference>
<dbReference type="PANTHER" id="PTHR37375:SF1">
    <property type="entry name" value="DUF2470 DOMAIN-CONTAINING PROTEIN"/>
    <property type="match status" value="1"/>
</dbReference>
<name>A0AAD6ESD2_9POAL</name>
<accession>A0AAD6ESD2</accession>
<reference evidence="1 2" key="1">
    <citation type="journal article" date="2022" name="Cell">
        <title>Repeat-based holocentromeres influence genome architecture and karyotype evolution.</title>
        <authorList>
            <person name="Hofstatter P.G."/>
            <person name="Thangavel G."/>
            <person name="Lux T."/>
            <person name="Neumann P."/>
            <person name="Vondrak T."/>
            <person name="Novak P."/>
            <person name="Zhang M."/>
            <person name="Costa L."/>
            <person name="Castellani M."/>
            <person name="Scott A."/>
            <person name="Toegelov H."/>
            <person name="Fuchs J."/>
            <person name="Mata-Sucre Y."/>
            <person name="Dias Y."/>
            <person name="Vanzela A.L.L."/>
            <person name="Huettel B."/>
            <person name="Almeida C.C.S."/>
            <person name="Simkova H."/>
            <person name="Souza G."/>
            <person name="Pedrosa-Harand A."/>
            <person name="Macas J."/>
            <person name="Mayer K.F.X."/>
            <person name="Houben A."/>
            <person name="Marques A."/>
        </authorList>
    </citation>
    <scope>NUCLEOTIDE SEQUENCE [LARGE SCALE GENOMIC DNA]</scope>
    <source>
        <strain evidence="1">RhyTen1mFocal</strain>
    </source>
</reference>
<proteinExistence type="predicted"/>
<evidence type="ECO:0000313" key="1">
    <source>
        <dbReference type="EMBL" id="KAJ3699402.1"/>
    </source>
</evidence>
<keyword evidence="2" id="KW-1185">Reference proteome</keyword>
<gene>
    <name evidence="1" type="ORF">LUZ61_003107</name>
</gene>
<organism evidence="1 2">
    <name type="scientific">Rhynchospora tenuis</name>
    <dbReference type="NCBI Taxonomy" id="198213"/>
    <lineage>
        <taxon>Eukaryota</taxon>
        <taxon>Viridiplantae</taxon>
        <taxon>Streptophyta</taxon>
        <taxon>Embryophyta</taxon>
        <taxon>Tracheophyta</taxon>
        <taxon>Spermatophyta</taxon>
        <taxon>Magnoliopsida</taxon>
        <taxon>Liliopsida</taxon>
        <taxon>Poales</taxon>
        <taxon>Cyperaceae</taxon>
        <taxon>Cyperoideae</taxon>
        <taxon>Rhynchosporeae</taxon>
        <taxon>Rhynchospora</taxon>
    </lineage>
</organism>
<dbReference type="InterPro" id="IPR037119">
    <property type="entry name" value="Haem_oxidase_HugZ-like_sf"/>
</dbReference>
<dbReference type="SUPFAM" id="SSF50475">
    <property type="entry name" value="FMN-binding split barrel"/>
    <property type="match status" value="1"/>
</dbReference>
<dbReference type="AlphaFoldDB" id="A0AAD6ESD2"/>
<sequence length="312" mass="35114">MKNKAAVLSFAQRCRNILASNWEAHLHTIKADAEGSKGAIHSSKVYYTFHKGRPLLLVPEGDLHNMNMIIDERGSLSVCSNVPGPLLRLLRSLKKLPARVALTGDVVPVKDKKVQAVIDSLNESVLREHKIASKFSHSVSAILTSAGPKCNSRSEGLRNILNQIQSYNLYKFNIGSCAYMDGSDDTHDVDLEDLEEPKTDLLLPFSAKLIDGINQSQTRRRALMLFCFEYFNAIARDALMLSIDQNGFDVLAKVPQKLNSTGVAQQYQYHWKEFRFIFNFSSIFSFFSSIEECLKLSPCCLLPNLVTLSYWF</sequence>
<protein>
    <submittedName>
        <fullName evidence="1">Uncharacterized protein</fullName>
    </submittedName>
</protein>
<dbReference type="Gene3D" id="3.20.180.10">
    <property type="entry name" value="PNP-oxidase-like"/>
    <property type="match status" value="1"/>
</dbReference>
<evidence type="ECO:0000313" key="2">
    <source>
        <dbReference type="Proteomes" id="UP001210211"/>
    </source>
</evidence>